<protein>
    <submittedName>
        <fullName evidence="1">Uncharacterized protein</fullName>
    </submittedName>
</protein>
<dbReference type="STRING" id="246199.CUS_5457"/>
<dbReference type="AlphaFoldDB" id="E9SBH8"/>
<dbReference type="OrthoDB" id="9986509at2"/>
<gene>
    <name evidence="1" type="ORF">CUS_5457</name>
</gene>
<dbReference type="RefSeq" id="WP_002848992.1">
    <property type="nucleotide sequence ID" value="NZ_ADKM02000069.1"/>
</dbReference>
<dbReference type="Proteomes" id="UP000004259">
    <property type="component" value="Unassembled WGS sequence"/>
</dbReference>
<comment type="caution">
    <text evidence="1">The sequence shown here is derived from an EMBL/GenBank/DDBJ whole genome shotgun (WGS) entry which is preliminary data.</text>
</comment>
<organism evidence="1 2">
    <name type="scientific">Ruminococcus albus 8</name>
    <dbReference type="NCBI Taxonomy" id="246199"/>
    <lineage>
        <taxon>Bacteria</taxon>
        <taxon>Bacillati</taxon>
        <taxon>Bacillota</taxon>
        <taxon>Clostridia</taxon>
        <taxon>Eubacteriales</taxon>
        <taxon>Oscillospiraceae</taxon>
        <taxon>Ruminococcus</taxon>
    </lineage>
</organism>
<name>E9SBH8_RUMAL</name>
<dbReference type="EMBL" id="ADKM02000069">
    <property type="protein sequence ID" value="EGC03355.1"/>
    <property type="molecule type" value="Genomic_DNA"/>
</dbReference>
<evidence type="ECO:0000313" key="1">
    <source>
        <dbReference type="EMBL" id="EGC03355.1"/>
    </source>
</evidence>
<evidence type="ECO:0000313" key="2">
    <source>
        <dbReference type="Proteomes" id="UP000004259"/>
    </source>
</evidence>
<proteinExistence type="predicted"/>
<accession>E9SBH8</accession>
<sequence>MKDNKEKQNKSENIELSEEDKIAFVKAMKIGYYKEFHKQGLITDQQLEMLIAMQDRTDISQTA</sequence>
<keyword evidence="2" id="KW-1185">Reference proteome</keyword>
<reference evidence="1 2" key="1">
    <citation type="submission" date="2011-02" db="EMBL/GenBank/DDBJ databases">
        <authorList>
            <person name="Nelson K.E."/>
            <person name="Sutton G."/>
            <person name="Torralba M."/>
            <person name="Durkin S."/>
            <person name="Harkins D."/>
            <person name="Montgomery R."/>
            <person name="Ziemer C."/>
            <person name="Klaassens E."/>
            <person name="Ocuiv P."/>
            <person name="Morrison M."/>
        </authorList>
    </citation>
    <scope>NUCLEOTIDE SEQUENCE [LARGE SCALE GENOMIC DNA]</scope>
    <source>
        <strain evidence="1 2">8</strain>
    </source>
</reference>